<keyword evidence="1" id="KW-0472">Membrane</keyword>
<sequence>MLSTLYLRPSFILRILPTHLVILLLIPLRLLRLLQTITLHTRPHLRLRLRKNLQKLLRLLRTQRTRKHHREQHKEVPILPRLANDRHALLGDNKGVPGVDGLAVGDEDLAVVEVLHELLGPGEGVDEGDLELEEEVVAFPLEGRAVGGLGLEDIDKVPGHAVWGLVGLAVEEDLLVPFHSPLDLDGELLVFCDDAVSVAFLALVGVGDGVASASAGGADDLPLDAHEALRLDFHSDALPVAPLALGAHAGFRAGALAAGADDAAAVRDVFFEALVEVREADFEGLGHVLGLLGALLTPAAAKEGGEEVEGVRGVEAGLAEAFFAKLVVDFSLLLVGKDFVGFVDLFEFLFCFFFVVWVLVWVPFLGGFVKGFLDFRF</sequence>
<dbReference type="AlphaFoldDB" id="A0A6B2L6H3"/>
<organism evidence="2">
    <name type="scientific">Arcella intermedia</name>
    <dbReference type="NCBI Taxonomy" id="1963864"/>
    <lineage>
        <taxon>Eukaryota</taxon>
        <taxon>Amoebozoa</taxon>
        <taxon>Tubulinea</taxon>
        <taxon>Elardia</taxon>
        <taxon>Arcellinida</taxon>
        <taxon>Sphaerothecina</taxon>
        <taxon>Arcellidae</taxon>
        <taxon>Arcella</taxon>
    </lineage>
</organism>
<evidence type="ECO:0000256" key="1">
    <source>
        <dbReference type="SAM" id="Phobius"/>
    </source>
</evidence>
<feature type="transmembrane region" description="Helical" evidence="1">
    <location>
        <begin position="345"/>
        <end position="369"/>
    </location>
</feature>
<keyword evidence="1" id="KW-1133">Transmembrane helix</keyword>
<name>A0A6B2L6H3_9EUKA</name>
<feature type="transmembrane region" description="Helical" evidence="1">
    <location>
        <begin position="12"/>
        <end position="31"/>
    </location>
</feature>
<proteinExistence type="predicted"/>
<keyword evidence="1" id="KW-0812">Transmembrane</keyword>
<dbReference type="EMBL" id="GIBP01003562">
    <property type="protein sequence ID" value="NDV32531.1"/>
    <property type="molecule type" value="Transcribed_RNA"/>
</dbReference>
<accession>A0A6B2L6H3</accession>
<evidence type="ECO:0000313" key="2">
    <source>
        <dbReference type="EMBL" id="NDV32531.1"/>
    </source>
</evidence>
<reference evidence="2" key="1">
    <citation type="journal article" date="2020" name="J. Eukaryot. Microbiol.">
        <title>De novo Sequencing, Assembly and Annotation of the Transcriptome for the Free-Living Testate Amoeba Arcella intermedia.</title>
        <authorList>
            <person name="Ribeiro G.M."/>
            <person name="Porfirio-Sousa A.L."/>
            <person name="Maurer-Alcala X.X."/>
            <person name="Katz L.A."/>
            <person name="Lahr D.J.G."/>
        </authorList>
    </citation>
    <scope>NUCLEOTIDE SEQUENCE</scope>
</reference>
<protein>
    <submittedName>
        <fullName evidence="2">Uncharacterized protein</fullName>
    </submittedName>
</protein>